<dbReference type="Proteomes" id="UP001596455">
    <property type="component" value="Unassembled WGS sequence"/>
</dbReference>
<proteinExistence type="predicted"/>
<keyword evidence="2" id="KW-1185">Reference proteome</keyword>
<gene>
    <name evidence="1" type="ORF">ACFQQL_16855</name>
</gene>
<comment type="caution">
    <text evidence="1">The sequence shown here is derived from an EMBL/GenBank/DDBJ whole genome shotgun (WGS) entry which is preliminary data.</text>
</comment>
<accession>A0ABW2QFQ2</accession>
<reference evidence="2" key="1">
    <citation type="journal article" date="2019" name="Int. J. Syst. Evol. Microbiol.">
        <title>The Global Catalogue of Microorganisms (GCM) 10K type strain sequencing project: providing services to taxonomists for standard genome sequencing and annotation.</title>
        <authorList>
            <consortium name="The Broad Institute Genomics Platform"/>
            <consortium name="The Broad Institute Genome Sequencing Center for Infectious Disease"/>
            <person name="Wu L."/>
            <person name="Ma J."/>
        </authorList>
    </citation>
    <scope>NUCLEOTIDE SEQUENCE [LARGE SCALE GENOMIC DNA]</scope>
    <source>
        <strain evidence="2">JCM 1490</strain>
    </source>
</reference>
<dbReference type="RefSeq" id="WP_382396324.1">
    <property type="nucleotide sequence ID" value="NZ_JBHTCQ010000004.1"/>
</dbReference>
<evidence type="ECO:0000313" key="2">
    <source>
        <dbReference type="Proteomes" id="UP001596455"/>
    </source>
</evidence>
<dbReference type="Gene3D" id="3.40.50.300">
    <property type="entry name" value="P-loop containing nucleotide triphosphate hydrolases"/>
    <property type="match status" value="1"/>
</dbReference>
<evidence type="ECO:0008006" key="3">
    <source>
        <dbReference type="Google" id="ProtNLM"/>
    </source>
</evidence>
<sequence length="195" mass="20544">MTVQPVDAVLPLVRDALSRHRGPGPLVVAIDGRSGSGKTDLAAALVPALRTEPGVGDAVGLLALEEAYRGWNGLAVGLGAVASGVLEPLSRGLPGRVRRYDWHADRVSGWLDVPAPGTELPAVLVVEGCGAGSAICAPFVHVLVWLDTPAEVRRKRAMARDAGSWADRWESWARQERALLAARDARAAADLVIRG</sequence>
<protein>
    <recommendedName>
        <fullName evidence="3">Uridine kinase</fullName>
    </recommendedName>
</protein>
<dbReference type="InterPro" id="IPR027417">
    <property type="entry name" value="P-loop_NTPase"/>
</dbReference>
<dbReference type="EMBL" id="JBHTCQ010000004">
    <property type="protein sequence ID" value="MFC7406792.1"/>
    <property type="molecule type" value="Genomic_DNA"/>
</dbReference>
<organism evidence="1 2">
    <name type="scientific">Georgenia alba</name>
    <dbReference type="NCBI Taxonomy" id="2233858"/>
    <lineage>
        <taxon>Bacteria</taxon>
        <taxon>Bacillati</taxon>
        <taxon>Actinomycetota</taxon>
        <taxon>Actinomycetes</taxon>
        <taxon>Micrococcales</taxon>
        <taxon>Bogoriellaceae</taxon>
        <taxon>Georgenia</taxon>
    </lineage>
</organism>
<dbReference type="SUPFAM" id="SSF52540">
    <property type="entry name" value="P-loop containing nucleoside triphosphate hydrolases"/>
    <property type="match status" value="1"/>
</dbReference>
<evidence type="ECO:0000313" key="1">
    <source>
        <dbReference type="EMBL" id="MFC7406792.1"/>
    </source>
</evidence>
<name>A0ABW2QFQ2_9MICO</name>